<evidence type="ECO:0000313" key="2">
    <source>
        <dbReference type="EMBL" id="KAH3855227.1"/>
    </source>
</evidence>
<name>A0A9D4R618_DREPO</name>
<evidence type="ECO:0000256" key="1">
    <source>
        <dbReference type="SAM" id="SignalP"/>
    </source>
</evidence>
<organism evidence="2 3">
    <name type="scientific">Dreissena polymorpha</name>
    <name type="common">Zebra mussel</name>
    <name type="synonym">Mytilus polymorpha</name>
    <dbReference type="NCBI Taxonomy" id="45954"/>
    <lineage>
        <taxon>Eukaryota</taxon>
        <taxon>Metazoa</taxon>
        <taxon>Spiralia</taxon>
        <taxon>Lophotrochozoa</taxon>
        <taxon>Mollusca</taxon>
        <taxon>Bivalvia</taxon>
        <taxon>Autobranchia</taxon>
        <taxon>Heteroconchia</taxon>
        <taxon>Euheterodonta</taxon>
        <taxon>Imparidentia</taxon>
        <taxon>Neoheterodontei</taxon>
        <taxon>Myida</taxon>
        <taxon>Dreissenoidea</taxon>
        <taxon>Dreissenidae</taxon>
        <taxon>Dreissena</taxon>
    </lineage>
</organism>
<reference evidence="2" key="1">
    <citation type="journal article" date="2019" name="bioRxiv">
        <title>The Genome of the Zebra Mussel, Dreissena polymorpha: A Resource for Invasive Species Research.</title>
        <authorList>
            <person name="McCartney M.A."/>
            <person name="Auch B."/>
            <person name="Kono T."/>
            <person name="Mallez S."/>
            <person name="Zhang Y."/>
            <person name="Obille A."/>
            <person name="Becker A."/>
            <person name="Abrahante J.E."/>
            <person name="Garbe J."/>
            <person name="Badalamenti J.P."/>
            <person name="Herman A."/>
            <person name="Mangelson H."/>
            <person name="Liachko I."/>
            <person name="Sullivan S."/>
            <person name="Sone E.D."/>
            <person name="Koren S."/>
            <person name="Silverstein K.A.T."/>
            <person name="Beckman K.B."/>
            <person name="Gohl D.M."/>
        </authorList>
    </citation>
    <scope>NUCLEOTIDE SEQUENCE</scope>
    <source>
        <strain evidence="2">Duluth1</strain>
        <tissue evidence="2">Whole animal</tissue>
    </source>
</reference>
<protein>
    <submittedName>
        <fullName evidence="2">Uncharacterized protein</fullName>
    </submittedName>
</protein>
<keyword evidence="1" id="KW-0732">Signal</keyword>
<dbReference type="EMBL" id="JAIWYP010000003">
    <property type="protein sequence ID" value="KAH3855227.1"/>
    <property type="molecule type" value="Genomic_DNA"/>
</dbReference>
<feature type="chain" id="PRO_5039109286" evidence="1">
    <location>
        <begin position="35"/>
        <end position="66"/>
    </location>
</feature>
<comment type="caution">
    <text evidence="2">The sequence shown here is derived from an EMBL/GenBank/DDBJ whole genome shotgun (WGS) entry which is preliminary data.</text>
</comment>
<feature type="signal peptide" evidence="1">
    <location>
        <begin position="1"/>
        <end position="34"/>
    </location>
</feature>
<proteinExistence type="predicted"/>
<sequence>MFLTCSARWLGARAGGLLHLGVGLHLTGLAGAEADQGALALTVPHTSVICSKGTKSTFSIVIEQIK</sequence>
<accession>A0A9D4R618</accession>
<keyword evidence="3" id="KW-1185">Reference proteome</keyword>
<gene>
    <name evidence="2" type="ORF">DPMN_097791</name>
</gene>
<dbReference type="AlphaFoldDB" id="A0A9D4R618"/>
<dbReference type="Proteomes" id="UP000828390">
    <property type="component" value="Unassembled WGS sequence"/>
</dbReference>
<evidence type="ECO:0000313" key="3">
    <source>
        <dbReference type="Proteomes" id="UP000828390"/>
    </source>
</evidence>
<reference evidence="2" key="2">
    <citation type="submission" date="2020-11" db="EMBL/GenBank/DDBJ databases">
        <authorList>
            <person name="McCartney M.A."/>
            <person name="Auch B."/>
            <person name="Kono T."/>
            <person name="Mallez S."/>
            <person name="Becker A."/>
            <person name="Gohl D.M."/>
            <person name="Silverstein K.A.T."/>
            <person name="Koren S."/>
            <person name="Bechman K.B."/>
            <person name="Herman A."/>
            <person name="Abrahante J.E."/>
            <person name="Garbe J."/>
        </authorList>
    </citation>
    <scope>NUCLEOTIDE SEQUENCE</scope>
    <source>
        <strain evidence="2">Duluth1</strain>
        <tissue evidence="2">Whole animal</tissue>
    </source>
</reference>